<dbReference type="GO" id="GO:0005884">
    <property type="term" value="C:actin filament"/>
    <property type="evidence" value="ECO:0007669"/>
    <property type="project" value="TreeGrafter"/>
</dbReference>
<dbReference type="CDD" id="cd21268">
    <property type="entry name" value="CH_GAS2L1_2"/>
    <property type="match status" value="1"/>
</dbReference>
<organism evidence="8 9">
    <name type="scientific">Aphidius gifuensis</name>
    <name type="common">Parasitoid wasp</name>
    <dbReference type="NCBI Taxonomy" id="684658"/>
    <lineage>
        <taxon>Eukaryota</taxon>
        <taxon>Metazoa</taxon>
        <taxon>Ecdysozoa</taxon>
        <taxon>Arthropoda</taxon>
        <taxon>Hexapoda</taxon>
        <taxon>Insecta</taxon>
        <taxon>Pterygota</taxon>
        <taxon>Neoptera</taxon>
        <taxon>Endopterygota</taxon>
        <taxon>Hymenoptera</taxon>
        <taxon>Apocrita</taxon>
        <taxon>Ichneumonoidea</taxon>
        <taxon>Braconidae</taxon>
        <taxon>Aphidiinae</taxon>
        <taxon>Aphidius</taxon>
    </lineage>
</organism>
<dbReference type="InterPro" id="IPR001715">
    <property type="entry name" value="CH_dom"/>
</dbReference>
<dbReference type="GO" id="GO:0005737">
    <property type="term" value="C:cytoplasm"/>
    <property type="evidence" value="ECO:0007669"/>
    <property type="project" value="TreeGrafter"/>
</dbReference>
<evidence type="ECO:0000313" key="9">
    <source>
        <dbReference type="Proteomes" id="UP000639338"/>
    </source>
</evidence>
<dbReference type="OrthoDB" id="206130at2759"/>
<dbReference type="Proteomes" id="UP000639338">
    <property type="component" value="Unassembled WGS sequence"/>
</dbReference>
<dbReference type="SMART" id="SM00033">
    <property type="entry name" value="CH"/>
    <property type="match status" value="1"/>
</dbReference>
<evidence type="ECO:0008006" key="10">
    <source>
        <dbReference type="Google" id="ProtNLM"/>
    </source>
</evidence>
<keyword evidence="3" id="KW-0206">Cytoskeleton</keyword>
<dbReference type="GO" id="GO:1904825">
    <property type="term" value="P:protein localization to microtubule plus-end"/>
    <property type="evidence" value="ECO:0007669"/>
    <property type="project" value="TreeGrafter"/>
</dbReference>
<dbReference type="InterPro" id="IPR036872">
    <property type="entry name" value="CH_dom_sf"/>
</dbReference>
<protein>
    <recommendedName>
        <fullName evidence="10">GAS2-like protein</fullName>
    </recommendedName>
</protein>
<dbReference type="GO" id="GO:0051764">
    <property type="term" value="P:actin crosslink formation"/>
    <property type="evidence" value="ECO:0007669"/>
    <property type="project" value="TreeGrafter"/>
</dbReference>
<evidence type="ECO:0000256" key="3">
    <source>
        <dbReference type="ARBA" id="ARBA00023212"/>
    </source>
</evidence>
<evidence type="ECO:0000313" key="8">
    <source>
        <dbReference type="EMBL" id="KAF7993795.1"/>
    </source>
</evidence>
<dbReference type="SMART" id="SM00243">
    <property type="entry name" value="GAS2"/>
    <property type="match status" value="1"/>
</dbReference>
<dbReference type="PROSITE" id="PS51460">
    <property type="entry name" value="GAR"/>
    <property type="match status" value="1"/>
</dbReference>
<name>A0A834XUQ4_APHGI</name>
<feature type="compositionally biased region" description="Basic and acidic residues" evidence="5">
    <location>
        <begin position="441"/>
        <end position="457"/>
    </location>
</feature>
<proteinExistence type="inferred from homology"/>
<dbReference type="GO" id="GO:0001725">
    <property type="term" value="C:stress fiber"/>
    <property type="evidence" value="ECO:0007669"/>
    <property type="project" value="TreeGrafter"/>
</dbReference>
<evidence type="ECO:0000256" key="2">
    <source>
        <dbReference type="ARBA" id="ARBA00022490"/>
    </source>
</evidence>
<gene>
    <name evidence="8" type="ORF">HCN44_010421</name>
</gene>
<dbReference type="AlphaFoldDB" id="A0A834XUQ4"/>
<comment type="subcellular location">
    <subcellularLocation>
        <location evidence="1">Cytoplasm</location>
        <location evidence="1">Cytoskeleton</location>
    </subcellularLocation>
</comment>
<dbReference type="GO" id="GO:0031110">
    <property type="term" value="P:regulation of microtubule polymerization or depolymerization"/>
    <property type="evidence" value="ECO:0007669"/>
    <property type="project" value="TreeGrafter"/>
</dbReference>
<dbReference type="GO" id="GO:0008093">
    <property type="term" value="F:cytoskeletal anchor activity"/>
    <property type="evidence" value="ECO:0007669"/>
    <property type="project" value="TreeGrafter"/>
</dbReference>
<evidence type="ECO:0000259" key="7">
    <source>
        <dbReference type="PROSITE" id="PS51460"/>
    </source>
</evidence>
<accession>A0A834XUQ4</accession>
<dbReference type="SUPFAM" id="SSF47576">
    <property type="entry name" value="Calponin-homology domain, CH-domain"/>
    <property type="match status" value="1"/>
</dbReference>
<dbReference type="Pfam" id="PF02187">
    <property type="entry name" value="GAS2"/>
    <property type="match status" value="1"/>
</dbReference>
<dbReference type="PANTHER" id="PTHR46756:SF18">
    <property type="entry name" value="GAS2-LIKE PROTEIN PICKLED EGGS"/>
    <property type="match status" value="1"/>
</dbReference>
<dbReference type="GO" id="GO:0035371">
    <property type="term" value="C:microtubule plus-end"/>
    <property type="evidence" value="ECO:0007669"/>
    <property type="project" value="TreeGrafter"/>
</dbReference>
<evidence type="ECO:0000256" key="4">
    <source>
        <dbReference type="ARBA" id="ARBA00038441"/>
    </source>
</evidence>
<sequence length="523" mass="59249">MAVLLEARPYRPFKSSEEYSIAMKEDLAEWLNALYPELRLTLENFMDKLDTGVVLCKHANNVRKAAAEYVARRQARKMMTRSITSSLAMPISELNDVAFLPNAKAGTFFSRDNVSNFISWCRNSLGIIDCLLFESDDLIMRKNERHVILCLLEVARRGAKFGMLAPMLVQMERQIDREIAADNKIIIGDVHDGNDDSDDEYEERPEYKPCLIYGPQPQIVTNDLKSLDDMVRDLVENCTCPSQFPMIRVSEGKYRIGDTKVLIFVRILRSHVMVRVGGGWDTLSHYLDKHDPCRCRTSHRSMISAKLIPKTGGNIDNSQVYYERSSISNLPYNGIYQSLQNQQQYNNSIPTPRKIINDYSPSPLSHHVNQHINGKERQHCDTPSQSPLCQTKFISSPLRQRSDLGFTSRSKSPTIKTTFSSTAGSFNKFELNKSRVTTSDGKSKNGDYNKTMKSDGRSRIDHIHDNNIQSSITFNNGSKSNTSLYLGFGGLALNIPLMNLVKYLSLIVLSFKINDNAALYVLI</sequence>
<keyword evidence="2" id="KW-0963">Cytoplasm</keyword>
<evidence type="ECO:0000256" key="5">
    <source>
        <dbReference type="SAM" id="MobiDB-lite"/>
    </source>
</evidence>
<comment type="similarity">
    <text evidence="4">Belongs to the GAS2 family.</text>
</comment>
<dbReference type="InterPro" id="IPR036534">
    <property type="entry name" value="GAR_dom_sf"/>
</dbReference>
<dbReference type="InterPro" id="IPR003108">
    <property type="entry name" value="GAR_dom"/>
</dbReference>
<dbReference type="Gene3D" id="3.30.920.20">
    <property type="entry name" value="Gas2-like domain"/>
    <property type="match status" value="1"/>
</dbReference>
<reference evidence="8 9" key="1">
    <citation type="submission" date="2020-08" db="EMBL/GenBank/DDBJ databases">
        <title>Aphidius gifuensis genome sequencing and assembly.</title>
        <authorList>
            <person name="Du Z."/>
        </authorList>
    </citation>
    <scope>NUCLEOTIDE SEQUENCE [LARGE SCALE GENOMIC DNA]</scope>
    <source>
        <strain evidence="8">YNYX2018</strain>
        <tissue evidence="8">Adults</tissue>
    </source>
</reference>
<dbReference type="Pfam" id="PF00307">
    <property type="entry name" value="CH"/>
    <property type="match status" value="1"/>
</dbReference>
<evidence type="ECO:0000256" key="1">
    <source>
        <dbReference type="ARBA" id="ARBA00004245"/>
    </source>
</evidence>
<keyword evidence="9" id="KW-1185">Reference proteome</keyword>
<dbReference type="GO" id="GO:0001578">
    <property type="term" value="P:microtubule bundle formation"/>
    <property type="evidence" value="ECO:0007669"/>
    <property type="project" value="TreeGrafter"/>
</dbReference>
<dbReference type="SUPFAM" id="SSF143575">
    <property type="entry name" value="GAS2 domain-like"/>
    <property type="match status" value="1"/>
</dbReference>
<comment type="caution">
    <text evidence="8">The sequence shown here is derived from an EMBL/GenBank/DDBJ whole genome shotgun (WGS) entry which is preliminary data.</text>
</comment>
<feature type="domain" description="Calponin-homology (CH)" evidence="6">
    <location>
        <begin position="21"/>
        <end position="159"/>
    </location>
</feature>
<dbReference type="PANTHER" id="PTHR46756">
    <property type="entry name" value="TRANSGELIN"/>
    <property type="match status" value="1"/>
</dbReference>
<dbReference type="EMBL" id="JACMRX010000003">
    <property type="protein sequence ID" value="KAF7993795.1"/>
    <property type="molecule type" value="Genomic_DNA"/>
</dbReference>
<dbReference type="PROSITE" id="PS50021">
    <property type="entry name" value="CH"/>
    <property type="match status" value="1"/>
</dbReference>
<evidence type="ECO:0000259" key="6">
    <source>
        <dbReference type="PROSITE" id="PS50021"/>
    </source>
</evidence>
<dbReference type="Gene3D" id="1.10.418.10">
    <property type="entry name" value="Calponin-like domain"/>
    <property type="match status" value="1"/>
</dbReference>
<dbReference type="GO" id="GO:0008017">
    <property type="term" value="F:microtubule binding"/>
    <property type="evidence" value="ECO:0007669"/>
    <property type="project" value="InterPro"/>
</dbReference>
<dbReference type="GO" id="GO:0051015">
    <property type="term" value="F:actin filament binding"/>
    <property type="evidence" value="ECO:0007669"/>
    <property type="project" value="TreeGrafter"/>
</dbReference>
<feature type="region of interest" description="Disordered" evidence="5">
    <location>
        <begin position="435"/>
        <end position="457"/>
    </location>
</feature>
<feature type="domain" description="GAR" evidence="7">
    <location>
        <begin position="222"/>
        <end position="294"/>
    </location>
</feature>
<feature type="non-terminal residue" evidence="8">
    <location>
        <position position="1"/>
    </location>
</feature>